<sequence length="226" mass="24592">MFAAIGEAAANSEEYKEVLQQMQENGTYIPETIATAITQNQPTIDDSINTSWQATKNRIASTFGIGLNVDVPVNVNLNASNSGSPNYALKNPYSTLDGHADGGIFHVPHIAWFAEDGPEAAIPLDGSQNAISLWGRVGKILGVSSDYKNQSSEDSFSSLSAGLEQNTETTNNNNQSNAQINYSPTYQFYGGTPSKEDIVEAGRMSQDEFQRMMQQYEKDQGRVCFG</sequence>
<organism evidence="2 3">
    <name type="scientific">Lachnotalea glycerini</name>
    <dbReference type="NCBI Taxonomy" id="1763509"/>
    <lineage>
        <taxon>Bacteria</taxon>
        <taxon>Bacillati</taxon>
        <taxon>Bacillota</taxon>
        <taxon>Clostridia</taxon>
        <taxon>Lachnospirales</taxon>
        <taxon>Lachnospiraceae</taxon>
        <taxon>Lachnotalea</taxon>
    </lineage>
</organism>
<gene>
    <name evidence="2" type="ORF">CG710_021105</name>
</gene>
<reference evidence="2 3" key="1">
    <citation type="journal article" date="2017" name="Genome Announc.">
        <title>Draft Genome Sequence of a Sporulating and Motile Strain of Lachnotalea glycerini Isolated from Water in Quebec City, Canada.</title>
        <authorList>
            <person name="Maheux A.F."/>
            <person name="Boudreau D.K."/>
            <person name="Berube E."/>
            <person name="Boissinot M."/>
            <person name="Raymond F."/>
            <person name="Brodeur S."/>
            <person name="Corbeil J."/>
            <person name="Isabel S."/>
            <person name="Omar R.F."/>
            <person name="Bergeron M.G."/>
        </authorList>
    </citation>
    <scope>NUCLEOTIDE SEQUENCE [LARGE SCALE GENOMIC DNA]</scope>
    <source>
        <strain evidence="2 3">CCRI-19302</strain>
    </source>
</reference>
<keyword evidence="3" id="KW-1185">Reference proteome</keyword>
<comment type="caution">
    <text evidence="2">The sequence shown here is derived from an EMBL/GenBank/DDBJ whole genome shotgun (WGS) entry which is preliminary data.</text>
</comment>
<evidence type="ECO:0000313" key="2">
    <source>
        <dbReference type="EMBL" id="RDY27138.1"/>
    </source>
</evidence>
<protein>
    <submittedName>
        <fullName evidence="2">Uncharacterized protein</fullName>
    </submittedName>
</protein>
<proteinExistence type="predicted"/>
<evidence type="ECO:0000256" key="1">
    <source>
        <dbReference type="SAM" id="MobiDB-lite"/>
    </source>
</evidence>
<name>A0A371J398_9FIRM</name>
<feature type="compositionally biased region" description="Polar residues" evidence="1">
    <location>
        <begin position="148"/>
        <end position="164"/>
    </location>
</feature>
<feature type="region of interest" description="Disordered" evidence="1">
    <location>
        <begin position="148"/>
        <end position="179"/>
    </location>
</feature>
<evidence type="ECO:0000313" key="3">
    <source>
        <dbReference type="Proteomes" id="UP000216411"/>
    </source>
</evidence>
<dbReference type="Proteomes" id="UP000216411">
    <property type="component" value="Unassembled WGS sequence"/>
</dbReference>
<feature type="compositionally biased region" description="Low complexity" evidence="1">
    <location>
        <begin position="165"/>
        <end position="179"/>
    </location>
</feature>
<dbReference type="EMBL" id="NOKA02000119">
    <property type="protein sequence ID" value="RDY27138.1"/>
    <property type="molecule type" value="Genomic_DNA"/>
</dbReference>
<dbReference type="AlphaFoldDB" id="A0A371J398"/>
<accession>A0A371J398</accession>